<proteinExistence type="predicted"/>
<dbReference type="InterPro" id="IPR051797">
    <property type="entry name" value="TrmB-like"/>
</dbReference>
<dbReference type="RefSeq" id="WP_396771719.1">
    <property type="nucleotide sequence ID" value="NZ_JBITLA010000021.1"/>
</dbReference>
<protein>
    <submittedName>
        <fullName evidence="2">LuxR C-terminal-related transcriptional regulator</fullName>
    </submittedName>
</protein>
<dbReference type="SMART" id="SM00421">
    <property type="entry name" value="HTH_LUXR"/>
    <property type="match status" value="1"/>
</dbReference>
<dbReference type="InterPro" id="IPR016032">
    <property type="entry name" value="Sig_transdc_resp-reg_C-effctor"/>
</dbReference>
<dbReference type="Proteomes" id="UP001612812">
    <property type="component" value="Unassembled WGS sequence"/>
</dbReference>
<dbReference type="PANTHER" id="PTHR34293">
    <property type="entry name" value="HTH-TYPE TRANSCRIPTIONAL REGULATOR TRMBL2"/>
    <property type="match status" value="1"/>
</dbReference>
<dbReference type="InterPro" id="IPR036390">
    <property type="entry name" value="WH_DNA-bd_sf"/>
</dbReference>
<accession>A0ABW7ZUC9</accession>
<gene>
    <name evidence="2" type="ORF">ACIBP4_29530</name>
</gene>
<dbReference type="SUPFAM" id="SSF46894">
    <property type="entry name" value="C-terminal effector domain of the bipartite response regulators"/>
    <property type="match status" value="1"/>
</dbReference>
<dbReference type="PANTHER" id="PTHR34293:SF1">
    <property type="entry name" value="HTH-TYPE TRANSCRIPTIONAL REGULATOR TRMBL2"/>
    <property type="match status" value="1"/>
</dbReference>
<comment type="caution">
    <text evidence="2">The sequence shown here is derived from an EMBL/GenBank/DDBJ whole genome shotgun (WGS) entry which is preliminary data.</text>
</comment>
<sequence length="323" mass="35448">MFDLLGLSEQHEMVYRAMLHRPELNVAGLAGHLGVSPDQVREALDLLADLALVRFDPDGGEARLVRPQAGLMALLAKVEAEVAVRQRQVEATRAAIAAIATAHDDRHQVREGRVLDGIDAVRDRLAELSQTARFECLSFTTGRGQSPDTLQAEGPLNQFALQREVRIRNVYQDSFRNDPVTLAHARRMASLGAESRTAPTLPMRLVIVDRDTALVPIEPENARRGALELRSPGVVAGLVALFEQVWRTATPFAEQTTPDEQGLTPHERELIRLLAAGHTDESAARKLAVSVRSVQRMMTSLTERLGAASRFQAGVNASQRGWV</sequence>
<evidence type="ECO:0000259" key="1">
    <source>
        <dbReference type="PROSITE" id="PS50043"/>
    </source>
</evidence>
<dbReference type="SUPFAM" id="SSF46785">
    <property type="entry name" value="Winged helix' DNA-binding domain"/>
    <property type="match status" value="1"/>
</dbReference>
<name>A0ABW7ZUC9_9ACTN</name>
<reference evidence="2 3" key="1">
    <citation type="submission" date="2024-10" db="EMBL/GenBank/DDBJ databases">
        <title>The Natural Products Discovery Center: Release of the First 8490 Sequenced Strains for Exploring Actinobacteria Biosynthetic Diversity.</title>
        <authorList>
            <person name="Kalkreuter E."/>
            <person name="Kautsar S.A."/>
            <person name="Yang D."/>
            <person name="Bader C.D."/>
            <person name="Teijaro C.N."/>
            <person name="Fluegel L."/>
            <person name="Davis C.M."/>
            <person name="Simpson J.R."/>
            <person name="Lauterbach L."/>
            <person name="Steele A.D."/>
            <person name="Gui C."/>
            <person name="Meng S."/>
            <person name="Li G."/>
            <person name="Viehrig K."/>
            <person name="Ye F."/>
            <person name="Su P."/>
            <person name="Kiefer A.F."/>
            <person name="Nichols A."/>
            <person name="Cepeda A.J."/>
            <person name="Yan W."/>
            <person name="Fan B."/>
            <person name="Jiang Y."/>
            <person name="Adhikari A."/>
            <person name="Zheng C.-J."/>
            <person name="Schuster L."/>
            <person name="Cowan T.M."/>
            <person name="Smanski M.J."/>
            <person name="Chevrette M.G."/>
            <person name="De Carvalho L.P.S."/>
            <person name="Shen B."/>
        </authorList>
    </citation>
    <scope>NUCLEOTIDE SEQUENCE [LARGE SCALE GENOMIC DNA]</scope>
    <source>
        <strain evidence="2 3">NPDC049845</strain>
    </source>
</reference>
<dbReference type="EMBL" id="JBITLE010000019">
    <property type="protein sequence ID" value="MFI7266436.1"/>
    <property type="molecule type" value="Genomic_DNA"/>
</dbReference>
<evidence type="ECO:0000313" key="2">
    <source>
        <dbReference type="EMBL" id="MFI7266436.1"/>
    </source>
</evidence>
<dbReference type="Gene3D" id="1.10.10.10">
    <property type="entry name" value="Winged helix-like DNA-binding domain superfamily/Winged helix DNA-binding domain"/>
    <property type="match status" value="2"/>
</dbReference>
<organism evidence="2 3">
    <name type="scientific">Micromonospora maritima</name>
    <dbReference type="NCBI Taxonomy" id="986711"/>
    <lineage>
        <taxon>Bacteria</taxon>
        <taxon>Bacillati</taxon>
        <taxon>Actinomycetota</taxon>
        <taxon>Actinomycetes</taxon>
        <taxon>Micromonosporales</taxon>
        <taxon>Micromonosporaceae</taxon>
        <taxon>Micromonospora</taxon>
    </lineage>
</organism>
<dbReference type="Pfam" id="PF00196">
    <property type="entry name" value="GerE"/>
    <property type="match status" value="1"/>
</dbReference>
<keyword evidence="3" id="KW-1185">Reference proteome</keyword>
<evidence type="ECO:0000313" key="3">
    <source>
        <dbReference type="Proteomes" id="UP001612812"/>
    </source>
</evidence>
<dbReference type="InterPro" id="IPR036388">
    <property type="entry name" value="WH-like_DNA-bd_sf"/>
</dbReference>
<dbReference type="InterPro" id="IPR000792">
    <property type="entry name" value="Tscrpt_reg_LuxR_C"/>
</dbReference>
<dbReference type="PROSITE" id="PS50043">
    <property type="entry name" value="HTH_LUXR_2"/>
    <property type="match status" value="1"/>
</dbReference>
<feature type="domain" description="HTH luxR-type" evidence="1">
    <location>
        <begin position="256"/>
        <end position="321"/>
    </location>
</feature>